<keyword evidence="5" id="KW-0812">Transmembrane</keyword>
<evidence type="ECO:0000313" key="7">
    <source>
        <dbReference type="EMBL" id="MFC0409985.1"/>
    </source>
</evidence>
<dbReference type="PANTHER" id="PTHR42987:SF6">
    <property type="entry name" value="PROTEINASE IV"/>
    <property type="match status" value="1"/>
</dbReference>
<dbReference type="Gene3D" id="3.90.226.10">
    <property type="entry name" value="2-enoyl-CoA Hydratase, Chain A, domain 1"/>
    <property type="match status" value="2"/>
</dbReference>
<dbReference type="InterPro" id="IPR029045">
    <property type="entry name" value="ClpP/crotonase-like_dom_sf"/>
</dbReference>
<dbReference type="SUPFAM" id="SSF52096">
    <property type="entry name" value="ClpP/crotonase"/>
    <property type="match status" value="1"/>
</dbReference>
<dbReference type="InterPro" id="IPR004635">
    <property type="entry name" value="Pept_S49_SppA"/>
</dbReference>
<comment type="similarity">
    <text evidence="1">Belongs to the peptidase S49 family.</text>
</comment>
<feature type="domain" description="Peptidase S49" evidence="6">
    <location>
        <begin position="111"/>
        <end position="261"/>
    </location>
</feature>
<evidence type="ECO:0000256" key="4">
    <source>
        <dbReference type="ARBA" id="ARBA00022825"/>
    </source>
</evidence>
<gene>
    <name evidence="7" type="primary">sppA</name>
    <name evidence="7" type="ORF">ACFFGY_17160</name>
</gene>
<protein>
    <submittedName>
        <fullName evidence="7">Signal peptide peptidase SppA</fullName>
    </submittedName>
</protein>
<evidence type="ECO:0000256" key="1">
    <source>
        <dbReference type="ARBA" id="ARBA00008683"/>
    </source>
</evidence>
<keyword evidence="4" id="KW-0720">Serine protease</keyword>
<evidence type="ECO:0000313" key="8">
    <source>
        <dbReference type="Proteomes" id="UP001589865"/>
    </source>
</evidence>
<name>A0ABV6JWZ7_9PROT</name>
<evidence type="ECO:0000256" key="3">
    <source>
        <dbReference type="ARBA" id="ARBA00022801"/>
    </source>
</evidence>
<proteinExistence type="inferred from homology"/>
<reference evidence="7 8" key="1">
    <citation type="submission" date="2024-09" db="EMBL/GenBank/DDBJ databases">
        <authorList>
            <person name="Sun Q."/>
            <person name="Mori K."/>
        </authorList>
    </citation>
    <scope>NUCLEOTIDE SEQUENCE [LARGE SCALE GENOMIC DNA]</scope>
    <source>
        <strain evidence="7 8">TBRC 5777</strain>
    </source>
</reference>
<dbReference type="CDD" id="cd07023">
    <property type="entry name" value="S49_Sppa_N_C"/>
    <property type="match status" value="1"/>
</dbReference>
<dbReference type="Proteomes" id="UP001589865">
    <property type="component" value="Unassembled WGS sequence"/>
</dbReference>
<accession>A0ABV6JWZ7</accession>
<dbReference type="InterPro" id="IPR002142">
    <property type="entry name" value="Peptidase_S49"/>
</dbReference>
<keyword evidence="5" id="KW-0472">Membrane</keyword>
<keyword evidence="3" id="KW-0378">Hydrolase</keyword>
<evidence type="ECO:0000256" key="5">
    <source>
        <dbReference type="SAM" id="Phobius"/>
    </source>
</evidence>
<keyword evidence="5" id="KW-1133">Transmembrane helix</keyword>
<dbReference type="EMBL" id="JBHLUN010000012">
    <property type="protein sequence ID" value="MFC0409985.1"/>
    <property type="molecule type" value="Genomic_DNA"/>
</dbReference>
<evidence type="ECO:0000256" key="2">
    <source>
        <dbReference type="ARBA" id="ARBA00022670"/>
    </source>
</evidence>
<feature type="transmembrane region" description="Helical" evidence="5">
    <location>
        <begin position="20"/>
        <end position="42"/>
    </location>
</feature>
<dbReference type="NCBIfam" id="TIGR00706">
    <property type="entry name" value="SppA_dom"/>
    <property type="match status" value="1"/>
</dbReference>
<dbReference type="RefSeq" id="WP_377045732.1">
    <property type="nucleotide sequence ID" value="NZ_JBHLUN010000012.1"/>
</dbReference>
<sequence>MALDPDLLIDRRRLKRSRGLWRGAAIVALIALVAAFAVPATLPTRQSVLAVGRNPVVRLTVQGTITDDRDVIRAVDAAGRNPAIRAMILSVDSPGGTVAGGEALHAALTRFRDSGKSLVAVMGGTAASAAYMISMPAERIFARDSTITGSIGVLMQSFNVEGLLNTVGVRADTLTSGPLKAQPNPFGPTSEAGRQVLQGVIDDIYGRFVAMVAEGRNMPEARVRELADGRVYTGHQALALNLVDAIGGEREARAWLREKYNIPTRPEAREIDTTGDRPWWRSIVTGAKSLVSEGLAEMGVVDGVVALWQPGLR</sequence>
<dbReference type="Pfam" id="PF01343">
    <property type="entry name" value="Peptidase_S49"/>
    <property type="match status" value="1"/>
</dbReference>
<dbReference type="InterPro" id="IPR047272">
    <property type="entry name" value="S49_SppA_C"/>
</dbReference>
<keyword evidence="2" id="KW-0645">Protease</keyword>
<evidence type="ECO:0000259" key="6">
    <source>
        <dbReference type="Pfam" id="PF01343"/>
    </source>
</evidence>
<comment type="caution">
    <text evidence="7">The sequence shown here is derived from an EMBL/GenBank/DDBJ whole genome shotgun (WGS) entry which is preliminary data.</text>
</comment>
<organism evidence="7 8">
    <name type="scientific">Roseomonas elaeocarpi</name>
    <dbReference type="NCBI Taxonomy" id="907779"/>
    <lineage>
        <taxon>Bacteria</taxon>
        <taxon>Pseudomonadati</taxon>
        <taxon>Pseudomonadota</taxon>
        <taxon>Alphaproteobacteria</taxon>
        <taxon>Acetobacterales</taxon>
        <taxon>Roseomonadaceae</taxon>
        <taxon>Roseomonas</taxon>
    </lineage>
</organism>
<keyword evidence="8" id="KW-1185">Reference proteome</keyword>
<dbReference type="PANTHER" id="PTHR42987">
    <property type="entry name" value="PEPTIDASE S49"/>
    <property type="match status" value="1"/>
</dbReference>